<feature type="transmembrane region" description="Helical" evidence="8">
    <location>
        <begin position="187"/>
        <end position="209"/>
    </location>
</feature>
<feature type="transmembrane region" description="Helical" evidence="8">
    <location>
        <begin position="56"/>
        <end position="76"/>
    </location>
</feature>
<dbReference type="PANTHER" id="PTHR34979:SF1">
    <property type="entry name" value="INNER MEMBRANE PROTEIN YGAZ"/>
    <property type="match status" value="1"/>
</dbReference>
<reference evidence="9 10" key="1">
    <citation type="submission" date="2024-04" db="EMBL/GenBank/DDBJ databases">
        <title>Novel species of the genus Ideonella isolated from streams.</title>
        <authorList>
            <person name="Lu H."/>
        </authorList>
    </citation>
    <scope>NUCLEOTIDE SEQUENCE [LARGE SCALE GENOMIC DNA]</scope>
    <source>
        <strain evidence="9 10">DXS22W</strain>
    </source>
</reference>
<evidence type="ECO:0000256" key="7">
    <source>
        <dbReference type="ARBA" id="ARBA00023136"/>
    </source>
</evidence>
<evidence type="ECO:0000256" key="6">
    <source>
        <dbReference type="ARBA" id="ARBA00022989"/>
    </source>
</evidence>
<keyword evidence="7 8" id="KW-0472">Membrane</keyword>
<evidence type="ECO:0000256" key="5">
    <source>
        <dbReference type="ARBA" id="ARBA00022692"/>
    </source>
</evidence>
<dbReference type="RefSeq" id="WP_341413299.1">
    <property type="nucleotide sequence ID" value="NZ_JBBUTH010000011.1"/>
</dbReference>
<accession>A0ABU9CNV5</accession>
<keyword evidence="6 8" id="KW-1133">Transmembrane helix</keyword>
<keyword evidence="3" id="KW-0813">Transport</keyword>
<sequence length="218" mass="23259">MVGIALGIGAWGLVTGVAMVKSGIDPWLAVLMSLTVFAGTAQLAATPLIAGGAPIWVVWATALCLNLRFVVFSAQWRPYFAHLPRRRRALLAYFCADLNYVLFMRRFPEPKPAPEQAPYFWGGVTVNAGSWHVMSLLGIALGHRVPAEWGLGFAGTVALLGMTYSMLADRATWLPALVAGSAAVAAYALPLKLNMLVAIAAAVAVGTAIDHSRAWRRG</sequence>
<dbReference type="InterPro" id="IPR011606">
    <property type="entry name" value="Brnchd-chn_aa_trnsp_permease"/>
</dbReference>
<dbReference type="EMBL" id="JBBUTH010000011">
    <property type="protein sequence ID" value="MEK8053501.1"/>
    <property type="molecule type" value="Genomic_DNA"/>
</dbReference>
<proteinExistence type="inferred from homology"/>
<evidence type="ECO:0000256" key="2">
    <source>
        <dbReference type="ARBA" id="ARBA00010735"/>
    </source>
</evidence>
<evidence type="ECO:0000256" key="3">
    <source>
        <dbReference type="ARBA" id="ARBA00022448"/>
    </source>
</evidence>
<evidence type="ECO:0000256" key="8">
    <source>
        <dbReference type="SAM" id="Phobius"/>
    </source>
</evidence>
<dbReference type="PANTHER" id="PTHR34979">
    <property type="entry name" value="INNER MEMBRANE PROTEIN YGAZ"/>
    <property type="match status" value="1"/>
</dbReference>
<comment type="similarity">
    <text evidence="2">Belongs to the AzlC family.</text>
</comment>
<comment type="caution">
    <text evidence="9">The sequence shown here is derived from an EMBL/GenBank/DDBJ whole genome shotgun (WGS) entry which is preliminary data.</text>
</comment>
<evidence type="ECO:0000256" key="1">
    <source>
        <dbReference type="ARBA" id="ARBA00004651"/>
    </source>
</evidence>
<protein>
    <submittedName>
        <fullName evidence="9">AzlC family ABC transporter permease</fullName>
    </submittedName>
</protein>
<dbReference type="Pfam" id="PF03591">
    <property type="entry name" value="AzlC"/>
    <property type="match status" value="1"/>
</dbReference>
<name>A0ABU9CNV5_9BURK</name>
<feature type="transmembrane region" description="Helical" evidence="8">
    <location>
        <begin position="88"/>
        <end position="107"/>
    </location>
</feature>
<keyword evidence="10" id="KW-1185">Reference proteome</keyword>
<comment type="subcellular location">
    <subcellularLocation>
        <location evidence="1">Cell membrane</location>
        <topology evidence="1">Multi-pass membrane protein</topology>
    </subcellularLocation>
</comment>
<keyword evidence="4" id="KW-1003">Cell membrane</keyword>
<evidence type="ECO:0000313" key="10">
    <source>
        <dbReference type="Proteomes" id="UP001365405"/>
    </source>
</evidence>
<evidence type="ECO:0000256" key="4">
    <source>
        <dbReference type="ARBA" id="ARBA00022475"/>
    </source>
</evidence>
<feature type="transmembrane region" description="Helical" evidence="8">
    <location>
        <begin position="149"/>
        <end position="167"/>
    </location>
</feature>
<feature type="transmembrane region" description="Helical" evidence="8">
    <location>
        <begin position="119"/>
        <end position="142"/>
    </location>
</feature>
<evidence type="ECO:0000313" key="9">
    <source>
        <dbReference type="EMBL" id="MEK8053501.1"/>
    </source>
</evidence>
<organism evidence="9 10">
    <name type="scientific">Pseudaquabacterium inlustre</name>
    <dbReference type="NCBI Taxonomy" id="2984192"/>
    <lineage>
        <taxon>Bacteria</taxon>
        <taxon>Pseudomonadati</taxon>
        <taxon>Pseudomonadota</taxon>
        <taxon>Betaproteobacteria</taxon>
        <taxon>Burkholderiales</taxon>
        <taxon>Sphaerotilaceae</taxon>
        <taxon>Pseudaquabacterium</taxon>
    </lineage>
</organism>
<dbReference type="Proteomes" id="UP001365405">
    <property type="component" value="Unassembled WGS sequence"/>
</dbReference>
<keyword evidence="5 8" id="KW-0812">Transmembrane</keyword>
<gene>
    <name evidence="9" type="ORF">AACH10_24810</name>
</gene>